<name>A0A0E9R2M4_ANGAN</name>
<accession>A0A0E9R2M4</accession>
<sequence length="32" mass="3548">MFQTMVASVIHGNKGLNFTAAIKRRVGPLVYK</sequence>
<organism evidence="1">
    <name type="scientific">Anguilla anguilla</name>
    <name type="common">European freshwater eel</name>
    <name type="synonym">Muraena anguilla</name>
    <dbReference type="NCBI Taxonomy" id="7936"/>
    <lineage>
        <taxon>Eukaryota</taxon>
        <taxon>Metazoa</taxon>
        <taxon>Chordata</taxon>
        <taxon>Craniata</taxon>
        <taxon>Vertebrata</taxon>
        <taxon>Euteleostomi</taxon>
        <taxon>Actinopterygii</taxon>
        <taxon>Neopterygii</taxon>
        <taxon>Teleostei</taxon>
        <taxon>Anguilliformes</taxon>
        <taxon>Anguillidae</taxon>
        <taxon>Anguilla</taxon>
    </lineage>
</organism>
<dbReference type="EMBL" id="GBXM01085979">
    <property type="protein sequence ID" value="JAH22598.1"/>
    <property type="molecule type" value="Transcribed_RNA"/>
</dbReference>
<proteinExistence type="predicted"/>
<dbReference type="AlphaFoldDB" id="A0A0E9R2M4"/>
<reference evidence="1" key="1">
    <citation type="submission" date="2014-11" db="EMBL/GenBank/DDBJ databases">
        <authorList>
            <person name="Amaro Gonzalez C."/>
        </authorList>
    </citation>
    <scope>NUCLEOTIDE SEQUENCE</scope>
</reference>
<reference evidence="1" key="2">
    <citation type="journal article" date="2015" name="Fish Shellfish Immunol.">
        <title>Early steps in the European eel (Anguilla anguilla)-Vibrio vulnificus interaction in the gills: Role of the RtxA13 toxin.</title>
        <authorList>
            <person name="Callol A."/>
            <person name="Pajuelo D."/>
            <person name="Ebbesson L."/>
            <person name="Teles M."/>
            <person name="MacKenzie S."/>
            <person name="Amaro C."/>
        </authorList>
    </citation>
    <scope>NUCLEOTIDE SEQUENCE</scope>
</reference>
<protein>
    <submittedName>
        <fullName evidence="1">Uncharacterized protein</fullName>
    </submittedName>
</protein>
<evidence type="ECO:0000313" key="1">
    <source>
        <dbReference type="EMBL" id="JAH22598.1"/>
    </source>
</evidence>